<reference evidence="4 5" key="1">
    <citation type="submission" date="2016-11" db="EMBL/GenBank/DDBJ databases">
        <authorList>
            <person name="Jaros S."/>
            <person name="Januszkiewicz K."/>
            <person name="Wedrychowicz H."/>
        </authorList>
    </citation>
    <scope>NUCLEOTIDE SEQUENCE [LARGE SCALE GENOMIC DNA]</scope>
    <source>
        <strain evidence="4 5">DSM 26910</strain>
    </source>
</reference>
<dbReference type="Pfam" id="PF00311">
    <property type="entry name" value="PEPcase"/>
    <property type="match status" value="1"/>
</dbReference>
<accession>A0A1M5CZI5</accession>
<evidence type="ECO:0000313" key="5">
    <source>
        <dbReference type="Proteomes" id="UP000184164"/>
    </source>
</evidence>
<dbReference type="PANTHER" id="PTHR30523">
    <property type="entry name" value="PHOSPHOENOLPYRUVATE CARBOXYLASE"/>
    <property type="match status" value="1"/>
</dbReference>
<dbReference type="PRINTS" id="PR00150">
    <property type="entry name" value="PEPCARBXLASE"/>
</dbReference>
<proteinExistence type="predicted"/>
<name>A0A1M5CZI5_9BACT</name>
<dbReference type="InterPro" id="IPR015813">
    <property type="entry name" value="Pyrv/PenolPyrv_kinase-like_dom"/>
</dbReference>
<evidence type="ECO:0000256" key="1">
    <source>
        <dbReference type="ARBA" id="ARBA00003670"/>
    </source>
</evidence>
<keyword evidence="5" id="KW-1185">Reference proteome</keyword>
<dbReference type="OrthoDB" id="9768133at2"/>
<gene>
    <name evidence="4" type="ORF">SAMN05444274_106329</name>
</gene>
<protein>
    <recommendedName>
        <fullName evidence="2">Phosphoenolpyruvate carboxylase</fullName>
    </recommendedName>
</protein>
<dbReference type="PROSITE" id="PS00393">
    <property type="entry name" value="PEPCASE_2"/>
    <property type="match status" value="1"/>
</dbReference>
<evidence type="ECO:0000256" key="3">
    <source>
        <dbReference type="PROSITE-ProRule" id="PRU10112"/>
    </source>
</evidence>
<dbReference type="GO" id="GO:0015977">
    <property type="term" value="P:carbon fixation"/>
    <property type="evidence" value="ECO:0007669"/>
    <property type="project" value="InterPro"/>
</dbReference>
<dbReference type="SUPFAM" id="SSF51621">
    <property type="entry name" value="Phosphoenolpyruvate/pyruvate domain"/>
    <property type="match status" value="1"/>
</dbReference>
<dbReference type="GO" id="GO:0006099">
    <property type="term" value="P:tricarboxylic acid cycle"/>
    <property type="evidence" value="ECO:0007669"/>
    <property type="project" value="InterPro"/>
</dbReference>
<dbReference type="STRING" id="1484053.SAMN05444274_106329"/>
<sequence length="920" mass="105079">MKSLLEEVKSSVGKPYADLEFLLECFSEVLVENNEAALAAQIPWISESEPRFDDENAQKLLHLFSISFQLLNLSEVNGAVQNRRARQENSGLESVSGMWADIFNDLKLKGLREESIAECLRQVHAEPVLTAHPTEAKRPVVLALYRQLYLLLVKRENSMYTSYEQEEIKYDIKQILHKLWFIGEIFIEKPAVESELENVLYYFHKVFPEMIHYLDYKLKQAWEKAGFNPQLVEDTENFPVLSFGNWVGGDRDGHPLVSFDVTRKTLEIFRLHALSLLKSMLNELSDKLSIYCNIDSLPSYFIERMDELYGEMDIASDNPDEPFKKYIQFIKEKLPITENASGGIKLQDAVSSYSNSDELQADLLVLKKALIDYGARSIAVSDVQKVLRHLKVFGFHLALLDVRQNSRYYEQALLDIVKSSLPAKFESVVKSRSAYEMFIKEELEHNRPFISRTDLLQSEKAREVVKTFRTLGKHIRDYSGKSLGSLIVSMTRNATDLFTVYLFMREAGLSHFDSRGLACPLPVVPLFETIDDLKKSPQVLDEFLSHRVTRNSLEYIREKKKLPRLIQDIMIGYSDSNKDGGILASTWYLYEAQVKLSEVARKHGVQVRFFHGKGGTISRGAGPTHWFLKSLPLSTTNGLIRMTEQGETIERKYANKVNAAYNMELLVAGLVRQTLLNKAGAAGENTLRAELFSYLANESFEAFKTLTGHPSFISFYEHATPIDAIESSKIGSRPARRTGKRTLADLRAIPWVFSWTQSRMHISSWYGVGSTLQKLKTEHPEKYIQLKKLVKTDDFVRYVLTNIDTSLAATDENIMKLYAGLVEDAKVREEILALLLRELALTREAMLGLLESPPEERRRNHYYSTRLRAEALLPLHRQQVNLLKRWRVAQKTGENGNHELLLHNLLRSINAIANAMGTTG</sequence>
<dbReference type="InterPro" id="IPR033129">
    <property type="entry name" value="PEPCASE_His_AS"/>
</dbReference>
<dbReference type="PANTHER" id="PTHR30523:SF32">
    <property type="entry name" value="PHOSPHOENOLPYRUVATE CARBOXYLASE"/>
    <property type="match status" value="1"/>
</dbReference>
<dbReference type="AlphaFoldDB" id="A0A1M5CZI5"/>
<feature type="active site" evidence="3">
    <location>
        <position position="578"/>
    </location>
</feature>
<dbReference type="EMBL" id="FQUM01000006">
    <property type="protein sequence ID" value="SHF60054.1"/>
    <property type="molecule type" value="Genomic_DNA"/>
</dbReference>
<comment type="function">
    <text evidence="1">Forms oxaloacetate, a four-carbon dicarboxylic acid source for the tricarboxylic acid cycle.</text>
</comment>
<dbReference type="InterPro" id="IPR021135">
    <property type="entry name" value="PEP_COase"/>
</dbReference>
<dbReference type="Gene3D" id="1.20.1440.90">
    <property type="entry name" value="Phosphoenolpyruvate/pyruvate domain"/>
    <property type="match status" value="1"/>
</dbReference>
<dbReference type="Proteomes" id="UP000184164">
    <property type="component" value="Unassembled WGS sequence"/>
</dbReference>
<keyword evidence="4" id="KW-0670">Pyruvate</keyword>
<evidence type="ECO:0000256" key="2">
    <source>
        <dbReference type="ARBA" id="ARBA00022419"/>
    </source>
</evidence>
<dbReference type="RefSeq" id="WP_073002581.1">
    <property type="nucleotide sequence ID" value="NZ_FQUM01000006.1"/>
</dbReference>
<dbReference type="GO" id="GO:0008964">
    <property type="term" value="F:phosphoenolpyruvate carboxylase activity"/>
    <property type="evidence" value="ECO:0007669"/>
    <property type="project" value="InterPro"/>
</dbReference>
<evidence type="ECO:0000313" key="4">
    <source>
        <dbReference type="EMBL" id="SHF60054.1"/>
    </source>
</evidence>
<dbReference type="GO" id="GO:0005829">
    <property type="term" value="C:cytosol"/>
    <property type="evidence" value="ECO:0007669"/>
    <property type="project" value="TreeGrafter"/>
</dbReference>
<organism evidence="4 5">
    <name type="scientific">Mariniphaga anaerophila</name>
    <dbReference type="NCBI Taxonomy" id="1484053"/>
    <lineage>
        <taxon>Bacteria</taxon>
        <taxon>Pseudomonadati</taxon>
        <taxon>Bacteroidota</taxon>
        <taxon>Bacteroidia</taxon>
        <taxon>Marinilabiliales</taxon>
        <taxon>Prolixibacteraceae</taxon>
        <taxon>Mariniphaga</taxon>
    </lineage>
</organism>